<sequence>MGTTGTTLRCAVLCSPVQRWCDERRVDSGRGITGTHQTDSIAGFDGRDVGQTRPKISGSLFFFFFDCDGAGAERAVSQRNLRSPHTRRDPGQNTALYTCLVLRERPPEQRSAVRASYGRAPSRRGVIRAGEGGGGDGGGGPRFLTPVCLVSSIKHD</sequence>
<dbReference type="VEuPathDB" id="FungiDB:CH63R_03607"/>
<protein>
    <submittedName>
        <fullName evidence="1">Uncharacterized protein</fullName>
    </submittedName>
</protein>
<dbReference type="AlphaFoldDB" id="H1VRA1"/>
<evidence type="ECO:0000313" key="2">
    <source>
        <dbReference type="Proteomes" id="UP000007174"/>
    </source>
</evidence>
<gene>
    <name evidence="1" type="ORF">CH063_02918</name>
</gene>
<dbReference type="Proteomes" id="UP000007174">
    <property type="component" value="Unassembled WGS sequence"/>
</dbReference>
<dbReference type="HOGENOM" id="CLU_1686446_0_0_1"/>
<accession>H1VRA1</accession>
<evidence type="ECO:0000313" key="1">
    <source>
        <dbReference type="EMBL" id="CCF42757.1"/>
    </source>
</evidence>
<organism evidence="1 2">
    <name type="scientific">Colletotrichum higginsianum (strain IMI 349063)</name>
    <name type="common">Crucifer anthracnose fungus</name>
    <dbReference type="NCBI Taxonomy" id="759273"/>
    <lineage>
        <taxon>Eukaryota</taxon>
        <taxon>Fungi</taxon>
        <taxon>Dikarya</taxon>
        <taxon>Ascomycota</taxon>
        <taxon>Pezizomycotina</taxon>
        <taxon>Sordariomycetes</taxon>
        <taxon>Hypocreomycetidae</taxon>
        <taxon>Glomerellales</taxon>
        <taxon>Glomerellaceae</taxon>
        <taxon>Colletotrichum</taxon>
        <taxon>Colletotrichum destructivum species complex</taxon>
    </lineage>
</organism>
<proteinExistence type="predicted"/>
<reference evidence="2" key="1">
    <citation type="journal article" date="2012" name="Nat. Genet.">
        <title>Lifestyle transitions in plant pathogenic Colletotrichum fungi deciphered by genome and transcriptome analyses.</title>
        <authorList>
            <person name="O'Connell R.J."/>
            <person name="Thon M.R."/>
            <person name="Hacquard S."/>
            <person name="Amyotte S.G."/>
            <person name="Kleemann J."/>
            <person name="Torres M.F."/>
            <person name="Damm U."/>
            <person name="Buiate E.A."/>
            <person name="Epstein L."/>
            <person name="Alkan N."/>
            <person name="Altmueller J."/>
            <person name="Alvarado-Balderrama L."/>
            <person name="Bauser C.A."/>
            <person name="Becker C."/>
            <person name="Birren B.W."/>
            <person name="Chen Z."/>
            <person name="Choi J."/>
            <person name="Crouch J.A."/>
            <person name="Duvick J.P."/>
            <person name="Farman M.A."/>
            <person name="Gan P."/>
            <person name="Heiman D."/>
            <person name="Henrissat B."/>
            <person name="Howard R.J."/>
            <person name="Kabbage M."/>
            <person name="Koch C."/>
            <person name="Kracher B."/>
            <person name="Kubo Y."/>
            <person name="Law A.D."/>
            <person name="Lebrun M.-H."/>
            <person name="Lee Y.-H."/>
            <person name="Miyara I."/>
            <person name="Moore N."/>
            <person name="Neumann U."/>
            <person name="Nordstroem K."/>
            <person name="Panaccione D.G."/>
            <person name="Panstruga R."/>
            <person name="Place M."/>
            <person name="Proctor R.H."/>
            <person name="Prusky D."/>
            <person name="Rech G."/>
            <person name="Reinhardt R."/>
            <person name="Rollins J.A."/>
            <person name="Rounsley S."/>
            <person name="Schardl C.L."/>
            <person name="Schwartz D.C."/>
            <person name="Shenoy N."/>
            <person name="Shirasu K."/>
            <person name="Sikhakolli U.R."/>
            <person name="Stueber K."/>
            <person name="Sukno S.A."/>
            <person name="Sweigard J.A."/>
            <person name="Takano Y."/>
            <person name="Takahara H."/>
            <person name="Trail F."/>
            <person name="van der Does H.C."/>
            <person name="Voll L.M."/>
            <person name="Will I."/>
            <person name="Young S."/>
            <person name="Zeng Q."/>
            <person name="Zhang J."/>
            <person name="Zhou S."/>
            <person name="Dickman M.B."/>
            <person name="Schulze-Lefert P."/>
            <person name="Ver Loren van Themaat E."/>
            <person name="Ma L.-J."/>
            <person name="Vaillancourt L.J."/>
        </authorList>
    </citation>
    <scope>NUCLEOTIDE SEQUENCE [LARGE SCALE GENOMIC DNA]</scope>
    <source>
        <strain evidence="2">IMI 349063</strain>
    </source>
</reference>
<dbReference type="EMBL" id="CACQ02005623">
    <property type="protein sequence ID" value="CCF42757.1"/>
    <property type="molecule type" value="Genomic_DNA"/>
</dbReference>
<name>H1VRA1_COLHI</name>